<dbReference type="InterPro" id="IPR005119">
    <property type="entry name" value="LysR_subst-bd"/>
</dbReference>
<evidence type="ECO:0000313" key="6">
    <source>
        <dbReference type="EMBL" id="MCV3274294.1"/>
    </source>
</evidence>
<dbReference type="PROSITE" id="PS50931">
    <property type="entry name" value="HTH_LYSR"/>
    <property type="match status" value="1"/>
</dbReference>
<reference evidence="6 7" key="1">
    <citation type="submission" date="2022-04" db="EMBL/GenBank/DDBJ databases">
        <title>Roseobacter sp. WL0113 is a bacterium isolated from neritic sediment.</title>
        <authorList>
            <person name="Wang L."/>
            <person name="He W."/>
            <person name="Zhang D.-F."/>
        </authorList>
    </citation>
    <scope>NUCLEOTIDE SEQUENCE [LARGE SCALE GENOMIC DNA]</scope>
    <source>
        <strain evidence="6 7">WL0113</strain>
    </source>
</reference>
<dbReference type="SUPFAM" id="SSF53850">
    <property type="entry name" value="Periplasmic binding protein-like II"/>
    <property type="match status" value="1"/>
</dbReference>
<comment type="caution">
    <text evidence="6">The sequence shown here is derived from an EMBL/GenBank/DDBJ whole genome shotgun (WGS) entry which is preliminary data.</text>
</comment>
<evidence type="ECO:0000259" key="5">
    <source>
        <dbReference type="PROSITE" id="PS50931"/>
    </source>
</evidence>
<keyword evidence="3" id="KW-0238">DNA-binding</keyword>
<keyword evidence="7" id="KW-1185">Reference proteome</keyword>
<dbReference type="InterPro" id="IPR000847">
    <property type="entry name" value="LysR_HTH_N"/>
</dbReference>
<dbReference type="CDD" id="cd08414">
    <property type="entry name" value="PBP2_LTTR_aromatics_like"/>
    <property type="match status" value="1"/>
</dbReference>
<evidence type="ECO:0000256" key="1">
    <source>
        <dbReference type="ARBA" id="ARBA00009437"/>
    </source>
</evidence>
<proteinExistence type="inferred from homology"/>
<name>A0ABT3BL39_9RHOB</name>
<dbReference type="Pfam" id="PF00126">
    <property type="entry name" value="HTH_1"/>
    <property type="match status" value="1"/>
</dbReference>
<evidence type="ECO:0000256" key="2">
    <source>
        <dbReference type="ARBA" id="ARBA00023015"/>
    </source>
</evidence>
<dbReference type="PRINTS" id="PR00039">
    <property type="entry name" value="HTHLYSR"/>
</dbReference>
<sequence length="267" mass="28215">MRAGASALNMSQPPLSRTIRELEAGLGLAVFKRSKRGTTLTDAGRVLLEEAEAILASLDRAEARVRRLGMHSKPLRIGFVSAALDAHLPDLLARIAQKGWPAPKLIESPTASQAEALARAELDLGLLHPPVEVARGISLASLGEDGFLIALKEGHPLTVHETIRSSDLAGHPLVLFPESQGPVLHAEIRAVLAPDSDLKIEAEAARSHTQLALVAAGTGIGLIGASVARTISYKGVVMRHWADRPRTVALQNAIVGAEALLIDLGYA</sequence>
<comment type="similarity">
    <text evidence="1">Belongs to the LysR transcriptional regulatory family.</text>
</comment>
<dbReference type="SUPFAM" id="SSF46785">
    <property type="entry name" value="Winged helix' DNA-binding domain"/>
    <property type="match status" value="1"/>
</dbReference>
<gene>
    <name evidence="6" type="ORF">MUB52_22925</name>
</gene>
<feature type="domain" description="HTH lysR-type" evidence="5">
    <location>
        <begin position="1"/>
        <end position="41"/>
    </location>
</feature>
<dbReference type="PANTHER" id="PTHR30346">
    <property type="entry name" value="TRANSCRIPTIONAL DUAL REGULATOR HCAR-RELATED"/>
    <property type="match status" value="1"/>
</dbReference>
<organism evidence="6 7">
    <name type="scientific">Roseobacter sinensis</name>
    <dbReference type="NCBI Taxonomy" id="2931391"/>
    <lineage>
        <taxon>Bacteria</taxon>
        <taxon>Pseudomonadati</taxon>
        <taxon>Pseudomonadota</taxon>
        <taxon>Alphaproteobacteria</taxon>
        <taxon>Rhodobacterales</taxon>
        <taxon>Roseobacteraceae</taxon>
        <taxon>Roseobacter</taxon>
    </lineage>
</organism>
<evidence type="ECO:0000256" key="3">
    <source>
        <dbReference type="ARBA" id="ARBA00023125"/>
    </source>
</evidence>
<dbReference type="InterPro" id="IPR036388">
    <property type="entry name" value="WH-like_DNA-bd_sf"/>
</dbReference>
<evidence type="ECO:0000256" key="4">
    <source>
        <dbReference type="ARBA" id="ARBA00023163"/>
    </source>
</evidence>
<dbReference type="Pfam" id="PF03466">
    <property type="entry name" value="LysR_substrate"/>
    <property type="match status" value="1"/>
</dbReference>
<dbReference type="InterPro" id="IPR036390">
    <property type="entry name" value="WH_DNA-bd_sf"/>
</dbReference>
<dbReference type="Gene3D" id="3.40.190.10">
    <property type="entry name" value="Periplasmic binding protein-like II"/>
    <property type="match status" value="2"/>
</dbReference>
<dbReference type="PANTHER" id="PTHR30346:SF0">
    <property type="entry name" value="HCA OPERON TRANSCRIPTIONAL ACTIVATOR HCAR"/>
    <property type="match status" value="1"/>
</dbReference>
<dbReference type="Gene3D" id="1.10.10.10">
    <property type="entry name" value="Winged helix-like DNA-binding domain superfamily/Winged helix DNA-binding domain"/>
    <property type="match status" value="1"/>
</dbReference>
<keyword evidence="2" id="KW-0805">Transcription regulation</keyword>
<protein>
    <submittedName>
        <fullName evidence="6">LysR family transcriptional regulator</fullName>
    </submittedName>
</protein>
<evidence type="ECO:0000313" key="7">
    <source>
        <dbReference type="Proteomes" id="UP001208690"/>
    </source>
</evidence>
<keyword evidence="4" id="KW-0804">Transcription</keyword>
<dbReference type="Proteomes" id="UP001208690">
    <property type="component" value="Unassembled WGS sequence"/>
</dbReference>
<dbReference type="EMBL" id="JALIEB010000036">
    <property type="protein sequence ID" value="MCV3274294.1"/>
    <property type="molecule type" value="Genomic_DNA"/>
</dbReference>
<accession>A0ABT3BL39</accession>